<comment type="caution">
    <text evidence="1">The sequence shown here is derived from an EMBL/GenBank/DDBJ whole genome shotgun (WGS) entry which is preliminary data.</text>
</comment>
<evidence type="ECO:0000313" key="1">
    <source>
        <dbReference type="EMBL" id="KAH7690184.1"/>
    </source>
</evidence>
<protein>
    <submittedName>
        <fullName evidence="1">Uncharacterized protein</fullName>
    </submittedName>
</protein>
<accession>A0ACB7WPU5</accession>
<name>A0ACB7WPU5_DIOAL</name>
<sequence>MPSGFGNLVNGRCYLAPLVDTIHELRDKIMLRHWDILKRTPFSHLMDIEPIVQERSILDALMQAFDERTRTFKLGESHLHFRDKDVSLLLGLKMEEEYFTKSVDRNKDCSVRVLQGLVLKKDHKGEENFVKLLLIYIMGFLLFSILCCLAPEWLTHYVDDLSTLGEYAWVHVTHRFFMEIVPAVSSRVKDRCSSKLSSPGYLKGCAFPLSLWFYEVTRTRKRTYYGKSKRIVGCDESSFKKQSGAEAFMETLKGQKFFTLVPENEYEVDLIGSGKLDGRITRRPVLESSTTMQSSRLVKIRPGKEKEVVREEFLLKKSR</sequence>
<reference evidence="2" key="1">
    <citation type="journal article" date="2022" name="Nat. Commun.">
        <title>Chromosome evolution and the genetic basis of agronomically important traits in greater yam.</title>
        <authorList>
            <person name="Bredeson J.V."/>
            <person name="Lyons J.B."/>
            <person name="Oniyinde I.O."/>
            <person name="Okereke N.R."/>
            <person name="Kolade O."/>
            <person name="Nnabue I."/>
            <person name="Nwadili C.O."/>
            <person name="Hribova E."/>
            <person name="Parker M."/>
            <person name="Nwogha J."/>
            <person name="Shu S."/>
            <person name="Carlson J."/>
            <person name="Kariba R."/>
            <person name="Muthemba S."/>
            <person name="Knop K."/>
            <person name="Barton G.J."/>
            <person name="Sherwood A.V."/>
            <person name="Lopez-Montes A."/>
            <person name="Asiedu R."/>
            <person name="Jamnadass R."/>
            <person name="Muchugi A."/>
            <person name="Goodstein D."/>
            <person name="Egesi C.N."/>
            <person name="Featherston J."/>
            <person name="Asfaw A."/>
            <person name="Simpson G.G."/>
            <person name="Dolezel J."/>
            <person name="Hendre P.S."/>
            <person name="Van Deynze A."/>
            <person name="Kumar P.L."/>
            <person name="Obidiegwu J.E."/>
            <person name="Bhattacharjee R."/>
            <person name="Rokhsar D.S."/>
        </authorList>
    </citation>
    <scope>NUCLEOTIDE SEQUENCE [LARGE SCALE GENOMIC DNA]</scope>
    <source>
        <strain evidence="2">cv. TDa95/00328</strain>
    </source>
</reference>
<gene>
    <name evidence="1" type="ORF">IHE45_02G028900</name>
</gene>
<evidence type="ECO:0000313" key="2">
    <source>
        <dbReference type="Proteomes" id="UP000827976"/>
    </source>
</evidence>
<organism evidence="1 2">
    <name type="scientific">Dioscorea alata</name>
    <name type="common">Purple yam</name>
    <dbReference type="NCBI Taxonomy" id="55571"/>
    <lineage>
        <taxon>Eukaryota</taxon>
        <taxon>Viridiplantae</taxon>
        <taxon>Streptophyta</taxon>
        <taxon>Embryophyta</taxon>
        <taxon>Tracheophyta</taxon>
        <taxon>Spermatophyta</taxon>
        <taxon>Magnoliopsida</taxon>
        <taxon>Liliopsida</taxon>
        <taxon>Dioscoreales</taxon>
        <taxon>Dioscoreaceae</taxon>
        <taxon>Dioscorea</taxon>
    </lineage>
</organism>
<dbReference type="Proteomes" id="UP000827976">
    <property type="component" value="Chromosome 2"/>
</dbReference>
<proteinExistence type="predicted"/>
<dbReference type="EMBL" id="CM037012">
    <property type="protein sequence ID" value="KAH7690184.1"/>
    <property type="molecule type" value="Genomic_DNA"/>
</dbReference>
<keyword evidence="2" id="KW-1185">Reference proteome</keyword>